<dbReference type="InterPro" id="IPR052357">
    <property type="entry name" value="Orn_Lys_Arg_decarboxylase-I"/>
</dbReference>
<evidence type="ECO:0000313" key="8">
    <source>
        <dbReference type="EMBL" id="VFA97100.1"/>
    </source>
</evidence>
<dbReference type="Pfam" id="PF01276">
    <property type="entry name" value="OKR_DC_1"/>
    <property type="match status" value="1"/>
</dbReference>
<gene>
    <name evidence="8" type="primary">speA</name>
    <name evidence="8" type="ORF">NCTC10797_00859</name>
</gene>
<dbReference type="Gene3D" id="3.40.640.10">
    <property type="entry name" value="Type I PLP-dependent aspartate aminotransferase-like (Major domain)"/>
    <property type="match status" value="1"/>
</dbReference>
<dbReference type="Gene3D" id="3.90.100.10">
    <property type="entry name" value="Orn/Lys/Arg decarboxylase, C-terminal domain"/>
    <property type="match status" value="1"/>
</dbReference>
<dbReference type="SUPFAM" id="SSF53383">
    <property type="entry name" value="PLP-dependent transferases"/>
    <property type="match status" value="1"/>
</dbReference>
<evidence type="ECO:0000256" key="5">
    <source>
        <dbReference type="ARBA" id="ARBA00023239"/>
    </source>
</evidence>
<dbReference type="RefSeq" id="WP_130916065.1">
    <property type="nucleotide sequence ID" value="NZ_JADLRK010000010.1"/>
</dbReference>
<comment type="cofactor">
    <cofactor evidence="1">
        <name>pyridoxal 5'-phosphate</name>
        <dbReference type="ChEBI" id="CHEBI:597326"/>
    </cofactor>
</comment>
<dbReference type="Pfam" id="PF03711">
    <property type="entry name" value="OKR_DC_1_C"/>
    <property type="match status" value="1"/>
</dbReference>
<dbReference type="EMBL" id="LR215973">
    <property type="protein sequence ID" value="VFA97100.1"/>
    <property type="molecule type" value="Genomic_DNA"/>
</dbReference>
<reference evidence="8 9" key="1">
    <citation type="submission" date="2019-02" db="EMBL/GenBank/DDBJ databases">
        <authorList>
            <consortium name="Pathogen Informatics"/>
        </authorList>
    </citation>
    <scope>NUCLEOTIDE SEQUENCE [LARGE SCALE GENOMIC DNA]</scope>
    <source>
        <strain evidence="8 9">3012STDY6756504</strain>
    </source>
</reference>
<dbReference type="EC" id="4.1.1.19" evidence="8"/>
<sequence>MDHARAPLLEALADYRRAGRYGYTPPGHRQGRGIDKRVAETIGLDAFRSDVLAGPGLDDRLMRGGYLADAEALMADAVGAETTFFSTCGSSLSVKAAMMAVAGGKDGGLLVARDSHKSIVAGLVFSGVQPRWITPRWDAERHMSHPPSPQQVREAWERHPDAAGALIVSPSPYGTCADLAGIVEVCHERGKPLIVDEAWGAHLPFHPDLPTWAMDVGADVCVVSVHKMGMGFEQGSVFHVQGDLIDRTLLSACADLLMTTSPNVLIYSALDGWRRQMVQEGHELLGAALRVAERARRELDQIPDIEVLDDVLLGHQASHDLDRLQVLMDIEATGATGYQAADWLREHRLLDLGLSDHRRILATLSMADDDTSIDALVEGVRAWREQLDPGDAAPPIRLPSPSEIQLETVMLPRDAFFGPLESVPAAEASGRIAAEQLTPYPPGIPVVVPGELIDDAVVDYLRSGVAAGMNVPDAADQSLRTIRVVARR</sequence>
<evidence type="ECO:0000256" key="1">
    <source>
        <dbReference type="ARBA" id="ARBA00001933"/>
    </source>
</evidence>
<organism evidence="8 9">
    <name type="scientific">Nocardia cyriacigeorgica</name>
    <dbReference type="NCBI Taxonomy" id="135487"/>
    <lineage>
        <taxon>Bacteria</taxon>
        <taxon>Bacillati</taxon>
        <taxon>Actinomycetota</taxon>
        <taxon>Actinomycetes</taxon>
        <taxon>Mycobacteriales</taxon>
        <taxon>Nocardiaceae</taxon>
        <taxon>Nocardia</taxon>
    </lineage>
</organism>
<keyword evidence="5 8" id="KW-0456">Lyase</keyword>
<name>A0A4U8VTX5_9NOCA</name>
<dbReference type="InterPro" id="IPR015421">
    <property type="entry name" value="PyrdxlP-dep_Trfase_major"/>
</dbReference>
<dbReference type="CDD" id="cd00615">
    <property type="entry name" value="Orn_deC_like"/>
    <property type="match status" value="1"/>
</dbReference>
<dbReference type="Proteomes" id="UP000290439">
    <property type="component" value="Chromosome"/>
</dbReference>
<proteinExistence type="inferred from homology"/>
<accession>A0A4U8VTX5</accession>
<evidence type="ECO:0000259" key="7">
    <source>
        <dbReference type="Pfam" id="PF03711"/>
    </source>
</evidence>
<dbReference type="AlphaFoldDB" id="A0A4U8VTX5"/>
<dbReference type="PANTHER" id="PTHR43277:SF4">
    <property type="entry name" value="ARGININE DECARBOXYLASE"/>
    <property type="match status" value="1"/>
</dbReference>
<dbReference type="InterPro" id="IPR008286">
    <property type="entry name" value="Prn/Lys/Arg_de-COase_C"/>
</dbReference>
<dbReference type="InterPro" id="IPR000310">
    <property type="entry name" value="Orn/Lys/Arg_deCO2ase_major_dom"/>
</dbReference>
<keyword evidence="4" id="KW-0663">Pyridoxal phosphate</keyword>
<comment type="similarity">
    <text evidence="2">Belongs to the Orn/Lys/Arg decarboxylase class-I family.</text>
</comment>
<evidence type="ECO:0000256" key="2">
    <source>
        <dbReference type="ARBA" id="ARBA00010671"/>
    </source>
</evidence>
<dbReference type="InterPro" id="IPR015424">
    <property type="entry name" value="PyrdxlP-dep_Trfase"/>
</dbReference>
<dbReference type="PANTHER" id="PTHR43277">
    <property type="entry name" value="ARGININE DECARBOXYLASE"/>
    <property type="match status" value="1"/>
</dbReference>
<protein>
    <submittedName>
        <fullName evidence="8">Arginine decarboxylase</fullName>
        <ecNumber evidence="8">4.1.1.19</ecNumber>
    </submittedName>
</protein>
<evidence type="ECO:0000256" key="3">
    <source>
        <dbReference type="ARBA" id="ARBA00022793"/>
    </source>
</evidence>
<dbReference type="GO" id="GO:0008792">
    <property type="term" value="F:arginine decarboxylase activity"/>
    <property type="evidence" value="ECO:0007669"/>
    <property type="project" value="UniProtKB-EC"/>
</dbReference>
<feature type="domain" description="Orn/Lys/Arg decarboxylase C-terminal" evidence="7">
    <location>
        <begin position="408"/>
        <end position="468"/>
    </location>
</feature>
<evidence type="ECO:0000259" key="6">
    <source>
        <dbReference type="Pfam" id="PF01276"/>
    </source>
</evidence>
<feature type="domain" description="Orn/Lys/Arg decarboxylases family 1 pyridoxal-P attachment site" evidence="6">
    <location>
        <begin position="7"/>
        <end position="309"/>
    </location>
</feature>
<evidence type="ECO:0000313" key="9">
    <source>
        <dbReference type="Proteomes" id="UP000290439"/>
    </source>
</evidence>
<keyword evidence="3" id="KW-0210">Decarboxylase</keyword>
<evidence type="ECO:0000256" key="4">
    <source>
        <dbReference type="ARBA" id="ARBA00022898"/>
    </source>
</evidence>